<dbReference type="InterPro" id="IPR024467">
    <property type="entry name" value="Xre/MbcA/ParS-like_toxin-bd"/>
</dbReference>
<accession>A0A255Z4Y7</accession>
<proteinExistence type="predicted"/>
<evidence type="ECO:0000259" key="1">
    <source>
        <dbReference type="Pfam" id="PF09722"/>
    </source>
</evidence>
<dbReference type="Proteomes" id="UP000216991">
    <property type="component" value="Unassembled WGS sequence"/>
</dbReference>
<dbReference type="EMBL" id="NOXT01000044">
    <property type="protein sequence ID" value="OYQ36587.1"/>
    <property type="molecule type" value="Genomic_DNA"/>
</dbReference>
<reference evidence="3 4" key="1">
    <citation type="submission" date="2017-07" db="EMBL/GenBank/DDBJ databases">
        <title>Sandarakinorhabdus cyanobacteriorum sp. nov., a novel bacterium isolated from cyanobacterial aggregates in a eutrophic lake.</title>
        <authorList>
            <person name="Cai H."/>
        </authorList>
    </citation>
    <scope>NUCLEOTIDE SEQUENCE [LARGE SCALE GENOMIC DNA]</scope>
    <source>
        <strain evidence="3 4">TH057</strain>
    </source>
</reference>
<dbReference type="GO" id="GO:0003677">
    <property type="term" value="F:DNA binding"/>
    <property type="evidence" value="ECO:0007669"/>
    <property type="project" value="InterPro"/>
</dbReference>
<gene>
    <name evidence="3" type="ORF">CHU93_00955</name>
</gene>
<evidence type="ECO:0000259" key="2">
    <source>
        <dbReference type="Pfam" id="PF20432"/>
    </source>
</evidence>
<dbReference type="Pfam" id="PF09722">
    <property type="entry name" value="Xre_MbcA_ParS_C"/>
    <property type="match status" value="1"/>
</dbReference>
<dbReference type="InterPro" id="IPR011979">
    <property type="entry name" value="Antitox_Xre"/>
</dbReference>
<protein>
    <submittedName>
        <fullName evidence="3">Antitoxin</fullName>
    </submittedName>
</protein>
<dbReference type="OrthoDB" id="5918037at2"/>
<dbReference type="RefSeq" id="WP_094472350.1">
    <property type="nucleotide sequence ID" value="NZ_NOXT01000044.1"/>
</dbReference>
<name>A0A255Z4Y7_9SPHN</name>
<keyword evidence="4" id="KW-1185">Reference proteome</keyword>
<feature type="domain" description="Antitoxin Xre/MbcA/ParS-like toxin-binding" evidence="1">
    <location>
        <begin position="108"/>
        <end position="157"/>
    </location>
</feature>
<dbReference type="AlphaFoldDB" id="A0A255Z4Y7"/>
<comment type="caution">
    <text evidence="3">The sequence shown here is derived from an EMBL/GenBank/DDBJ whole genome shotgun (WGS) entry which is preliminary data.</text>
</comment>
<organism evidence="3 4">
    <name type="scientific">Sandarakinorhabdus cyanobacteriorum</name>
    <dbReference type="NCBI Taxonomy" id="1981098"/>
    <lineage>
        <taxon>Bacteria</taxon>
        <taxon>Pseudomonadati</taxon>
        <taxon>Pseudomonadota</taxon>
        <taxon>Alphaproteobacteria</taxon>
        <taxon>Sphingomonadales</taxon>
        <taxon>Sphingosinicellaceae</taxon>
        <taxon>Sandarakinorhabdus</taxon>
    </lineage>
</organism>
<dbReference type="InterPro" id="IPR046847">
    <property type="entry name" value="Xre-like_HTH"/>
</dbReference>
<feature type="domain" description="Antitoxin Xre-like helix-turn-helix" evidence="2">
    <location>
        <begin position="66"/>
        <end position="102"/>
    </location>
</feature>
<evidence type="ECO:0000313" key="3">
    <source>
        <dbReference type="EMBL" id="OYQ36587.1"/>
    </source>
</evidence>
<sequence length="160" mass="17834">MASNAAISAEPASDLDRAVKLLGGKRHFRSQVRSRLDVHRAIEIGLDSGALTYLIGSIVFMREADVMEKAMGISLRTFQRRKKDTGPKVLSQEQSGRAWKFAEILAKATRVLGSQEEAERWLSQPAMALDQRRPVDLLTTPAGVELVEEHLERLEYGVYA</sequence>
<evidence type="ECO:0000313" key="4">
    <source>
        <dbReference type="Proteomes" id="UP000216991"/>
    </source>
</evidence>
<dbReference type="NCBIfam" id="TIGR02293">
    <property type="entry name" value="TAS_TIGR02293"/>
    <property type="match status" value="1"/>
</dbReference>
<dbReference type="Pfam" id="PF20432">
    <property type="entry name" value="Xre-like-HTH"/>
    <property type="match status" value="1"/>
</dbReference>